<evidence type="ECO:0000313" key="3">
    <source>
        <dbReference type="Proteomes" id="UP000241394"/>
    </source>
</evidence>
<reference evidence="2 3" key="1">
    <citation type="submission" date="2017-07" db="EMBL/GenBank/DDBJ databases">
        <title>An improved, manually edited Actinidia chinensis var. chinensis (kiwifruit) genome highlights the challenges associated with draft genomes and gene prediction in plants.</title>
        <authorList>
            <person name="Pilkington S."/>
            <person name="Crowhurst R."/>
            <person name="Hilario E."/>
            <person name="Nardozza S."/>
            <person name="Fraser L."/>
            <person name="Peng Y."/>
            <person name="Gunaseelan K."/>
            <person name="Simpson R."/>
            <person name="Tahir J."/>
            <person name="Deroles S."/>
            <person name="Templeton K."/>
            <person name="Luo Z."/>
            <person name="Davy M."/>
            <person name="Cheng C."/>
            <person name="Mcneilage M."/>
            <person name="Scaglione D."/>
            <person name="Liu Y."/>
            <person name="Zhang Q."/>
            <person name="Datson P."/>
            <person name="De Silva N."/>
            <person name="Gardiner S."/>
            <person name="Bassett H."/>
            <person name="Chagne D."/>
            <person name="Mccallum J."/>
            <person name="Dzierzon H."/>
            <person name="Deng C."/>
            <person name="Wang Y.-Y."/>
            <person name="Barron N."/>
            <person name="Manako K."/>
            <person name="Bowen J."/>
            <person name="Foster T."/>
            <person name="Erridge Z."/>
            <person name="Tiffin H."/>
            <person name="Waite C."/>
            <person name="Davies K."/>
            <person name="Grierson E."/>
            <person name="Laing W."/>
            <person name="Kirk R."/>
            <person name="Chen X."/>
            <person name="Wood M."/>
            <person name="Montefiori M."/>
            <person name="Brummell D."/>
            <person name="Schwinn K."/>
            <person name="Catanach A."/>
            <person name="Fullerton C."/>
            <person name="Li D."/>
            <person name="Meiyalaghan S."/>
            <person name="Nieuwenhuizen N."/>
            <person name="Read N."/>
            <person name="Prakash R."/>
            <person name="Hunter D."/>
            <person name="Zhang H."/>
            <person name="Mckenzie M."/>
            <person name="Knabel M."/>
            <person name="Harris A."/>
            <person name="Allan A."/>
            <person name="Chen A."/>
            <person name="Janssen B."/>
            <person name="Plunkett B."/>
            <person name="Dwamena C."/>
            <person name="Voogd C."/>
            <person name="Leif D."/>
            <person name="Lafferty D."/>
            <person name="Souleyre E."/>
            <person name="Varkonyi-Gasic E."/>
            <person name="Gambi F."/>
            <person name="Hanley J."/>
            <person name="Yao J.-L."/>
            <person name="Cheung J."/>
            <person name="David K."/>
            <person name="Warren B."/>
            <person name="Marsh K."/>
            <person name="Snowden K."/>
            <person name="Lin-Wang K."/>
            <person name="Brian L."/>
            <person name="Martinez-Sanchez M."/>
            <person name="Wang M."/>
            <person name="Ileperuma N."/>
            <person name="Macnee N."/>
            <person name="Campin R."/>
            <person name="Mcatee P."/>
            <person name="Drummond R."/>
            <person name="Espley R."/>
            <person name="Ireland H."/>
            <person name="Wu R."/>
            <person name="Atkinson R."/>
            <person name="Karunairetnam S."/>
            <person name="Bulley S."/>
            <person name="Chunkath S."/>
            <person name="Hanley Z."/>
            <person name="Storey R."/>
            <person name="Thrimawithana A."/>
            <person name="Thomson S."/>
            <person name="David C."/>
            <person name="Testolin R."/>
        </authorList>
    </citation>
    <scope>NUCLEOTIDE SEQUENCE [LARGE SCALE GENOMIC DNA]</scope>
    <source>
        <strain evidence="3">cv. Red5</strain>
        <tissue evidence="2">Young leaf</tissue>
    </source>
</reference>
<comment type="caution">
    <text evidence="2">The sequence shown here is derived from an EMBL/GenBank/DDBJ whole genome shotgun (WGS) entry which is preliminary data.</text>
</comment>
<organism evidence="2 3">
    <name type="scientific">Actinidia chinensis var. chinensis</name>
    <name type="common">Chinese soft-hair kiwi</name>
    <dbReference type="NCBI Taxonomy" id="1590841"/>
    <lineage>
        <taxon>Eukaryota</taxon>
        <taxon>Viridiplantae</taxon>
        <taxon>Streptophyta</taxon>
        <taxon>Embryophyta</taxon>
        <taxon>Tracheophyta</taxon>
        <taxon>Spermatophyta</taxon>
        <taxon>Magnoliopsida</taxon>
        <taxon>eudicotyledons</taxon>
        <taxon>Gunneridae</taxon>
        <taxon>Pentapetalae</taxon>
        <taxon>asterids</taxon>
        <taxon>Ericales</taxon>
        <taxon>Actinidiaceae</taxon>
        <taxon>Actinidia</taxon>
    </lineage>
</organism>
<dbReference type="Proteomes" id="UP000241394">
    <property type="component" value="Chromosome LG25"/>
</dbReference>
<dbReference type="AlphaFoldDB" id="A0A2R6PIA5"/>
<name>A0A2R6PIA5_ACTCC</name>
<dbReference type="STRING" id="1590841.A0A2R6PIA5"/>
<accession>A0A2R6PIA5</accession>
<keyword evidence="3" id="KW-1185">Reference proteome</keyword>
<evidence type="ECO:0000256" key="1">
    <source>
        <dbReference type="SAM" id="MobiDB-lite"/>
    </source>
</evidence>
<dbReference type="OrthoDB" id="645074at2759"/>
<feature type="region of interest" description="Disordered" evidence="1">
    <location>
        <begin position="24"/>
        <end position="96"/>
    </location>
</feature>
<feature type="compositionally biased region" description="Basic and acidic residues" evidence="1">
    <location>
        <begin position="66"/>
        <end position="80"/>
    </location>
</feature>
<dbReference type="EMBL" id="NKQK01000025">
    <property type="protein sequence ID" value="PSR91604.1"/>
    <property type="molecule type" value="Genomic_DNA"/>
</dbReference>
<dbReference type="OMA" id="SEMEHEC"/>
<dbReference type="InParanoid" id="A0A2R6PIA5"/>
<keyword evidence="2" id="KW-0969">Cilium</keyword>
<protein>
    <submittedName>
        <fullName evidence="2">Cilia-and flagella-associated protein</fullName>
    </submittedName>
</protein>
<proteinExistence type="predicted"/>
<dbReference type="Gramene" id="PSR91604">
    <property type="protein sequence ID" value="PSR91604"/>
    <property type="gene ID" value="CEY00_Acc29036"/>
</dbReference>
<gene>
    <name evidence="2" type="ORF">CEY00_Acc29036</name>
</gene>
<feature type="compositionally biased region" description="Pro residues" evidence="1">
    <location>
        <begin position="32"/>
        <end position="51"/>
    </location>
</feature>
<dbReference type="PANTHER" id="PTHR35761">
    <property type="entry name" value="ATR INTERACTING PROTEIN"/>
    <property type="match status" value="1"/>
</dbReference>
<keyword evidence="2" id="KW-0966">Cell projection</keyword>
<reference evidence="3" key="2">
    <citation type="journal article" date="2018" name="BMC Genomics">
        <title>A manually annotated Actinidia chinensis var. chinensis (kiwifruit) genome highlights the challenges associated with draft genomes and gene prediction in plants.</title>
        <authorList>
            <person name="Pilkington S.M."/>
            <person name="Crowhurst R."/>
            <person name="Hilario E."/>
            <person name="Nardozza S."/>
            <person name="Fraser L."/>
            <person name="Peng Y."/>
            <person name="Gunaseelan K."/>
            <person name="Simpson R."/>
            <person name="Tahir J."/>
            <person name="Deroles S.C."/>
            <person name="Templeton K."/>
            <person name="Luo Z."/>
            <person name="Davy M."/>
            <person name="Cheng C."/>
            <person name="McNeilage M."/>
            <person name="Scaglione D."/>
            <person name="Liu Y."/>
            <person name="Zhang Q."/>
            <person name="Datson P."/>
            <person name="De Silva N."/>
            <person name="Gardiner S.E."/>
            <person name="Bassett H."/>
            <person name="Chagne D."/>
            <person name="McCallum J."/>
            <person name="Dzierzon H."/>
            <person name="Deng C."/>
            <person name="Wang Y.Y."/>
            <person name="Barron L."/>
            <person name="Manako K."/>
            <person name="Bowen J."/>
            <person name="Foster T.M."/>
            <person name="Erridge Z.A."/>
            <person name="Tiffin H."/>
            <person name="Waite C.N."/>
            <person name="Davies K.M."/>
            <person name="Grierson E.P."/>
            <person name="Laing W.A."/>
            <person name="Kirk R."/>
            <person name="Chen X."/>
            <person name="Wood M."/>
            <person name="Montefiori M."/>
            <person name="Brummell D.A."/>
            <person name="Schwinn K.E."/>
            <person name="Catanach A."/>
            <person name="Fullerton C."/>
            <person name="Li D."/>
            <person name="Meiyalaghan S."/>
            <person name="Nieuwenhuizen N."/>
            <person name="Read N."/>
            <person name="Prakash R."/>
            <person name="Hunter D."/>
            <person name="Zhang H."/>
            <person name="McKenzie M."/>
            <person name="Knabel M."/>
            <person name="Harris A."/>
            <person name="Allan A.C."/>
            <person name="Gleave A."/>
            <person name="Chen A."/>
            <person name="Janssen B.J."/>
            <person name="Plunkett B."/>
            <person name="Ampomah-Dwamena C."/>
            <person name="Voogd C."/>
            <person name="Leif D."/>
            <person name="Lafferty D."/>
            <person name="Souleyre E.J.F."/>
            <person name="Varkonyi-Gasic E."/>
            <person name="Gambi F."/>
            <person name="Hanley J."/>
            <person name="Yao J.L."/>
            <person name="Cheung J."/>
            <person name="David K.M."/>
            <person name="Warren B."/>
            <person name="Marsh K."/>
            <person name="Snowden K.C."/>
            <person name="Lin-Wang K."/>
            <person name="Brian L."/>
            <person name="Martinez-Sanchez M."/>
            <person name="Wang M."/>
            <person name="Ileperuma N."/>
            <person name="Macnee N."/>
            <person name="Campin R."/>
            <person name="McAtee P."/>
            <person name="Drummond R.S.M."/>
            <person name="Espley R.V."/>
            <person name="Ireland H.S."/>
            <person name="Wu R."/>
            <person name="Atkinson R.G."/>
            <person name="Karunairetnam S."/>
            <person name="Bulley S."/>
            <person name="Chunkath S."/>
            <person name="Hanley Z."/>
            <person name="Storey R."/>
            <person name="Thrimawithana A.H."/>
            <person name="Thomson S."/>
            <person name="David C."/>
            <person name="Testolin R."/>
            <person name="Huang H."/>
            <person name="Hellens R.P."/>
            <person name="Schaffer R.J."/>
        </authorList>
    </citation>
    <scope>NUCLEOTIDE SEQUENCE [LARGE SCALE GENOMIC DNA]</scope>
    <source>
        <strain evidence="3">cv. Red5</strain>
    </source>
</reference>
<keyword evidence="2" id="KW-0282">Flagellum</keyword>
<dbReference type="InterPro" id="IPR044952">
    <property type="entry name" value="SUV2"/>
</dbReference>
<evidence type="ECO:0000313" key="2">
    <source>
        <dbReference type="EMBL" id="PSR91604.1"/>
    </source>
</evidence>
<dbReference type="GO" id="GO:0006974">
    <property type="term" value="P:DNA damage response"/>
    <property type="evidence" value="ECO:0007669"/>
    <property type="project" value="InterPro"/>
</dbReference>
<dbReference type="PANTHER" id="PTHR35761:SF1">
    <property type="entry name" value="PROTEIN SENSITIVE TO UV 2"/>
    <property type="match status" value="1"/>
</dbReference>
<sequence>MGDEGFEEWDADFLDQLIQVEELALSSTNPTVNPPPPPRQPASHFLPPPRTAVPYDEISYSPPRELSQRVRDGTTKDFDRSLGGVVDSAPSRNPKEEEIEQLKRELSRVSKQLTHLEQDCLQLREERDKKEEQLKSVYSQIEAKDAEVQCRKSKNSEYGVHSRDHPVLFLGCQNGNSSNNQVGSRVDLGTSTCKAIGVQTEISGESTHLSSKNDLSTCQRRRSNLLAVWDSSKGKGSPRNLVSKLLVACETDFHVLFGCLSLSFKAGMKSLADERPSDVGLRDHNPPTQSAEAAKVSNLYYMLTKTGTGMVKLEALFGALVDLCSVENDVIVYRSMRVLRMVLNYTFGLEMESHRSILYSGIAS</sequence>